<feature type="domain" description="NAD-dependent epimerase/dehydratase" evidence="2">
    <location>
        <begin position="53"/>
        <end position="206"/>
    </location>
</feature>
<dbReference type="PANTHER" id="PTHR43000">
    <property type="entry name" value="DTDP-D-GLUCOSE 4,6-DEHYDRATASE-RELATED"/>
    <property type="match status" value="1"/>
</dbReference>
<proteinExistence type="inferred from homology"/>
<reference evidence="3" key="1">
    <citation type="submission" date="2020-04" db="EMBL/GenBank/DDBJ databases">
        <authorList>
            <person name="Chiriac C."/>
            <person name="Salcher M."/>
            <person name="Ghai R."/>
            <person name="Kavagutti S V."/>
        </authorList>
    </citation>
    <scope>NUCLEOTIDE SEQUENCE</scope>
</reference>
<dbReference type="Gene3D" id="3.90.25.10">
    <property type="entry name" value="UDP-galactose 4-epimerase, domain 1"/>
    <property type="match status" value="1"/>
</dbReference>
<dbReference type="Gene3D" id="3.40.50.720">
    <property type="entry name" value="NAD(P)-binding Rossmann-like Domain"/>
    <property type="match status" value="1"/>
</dbReference>
<protein>
    <submittedName>
        <fullName evidence="3">WcaG Nucleoside-diphosphate-sugar epimerases</fullName>
    </submittedName>
</protein>
<sequence>MLGLTVYGGTGFIGSRYMEKYKRNFMAIRGNNEPLTDDILYLISTTDNYNVLTNPHLDIDTNLTVLIDVLEAWRNKNPKGVFNFISSWFVYGDTELPAKETSYCNPKGFYSITKRAAEQLIISYCETFGLKYRILRLGNVVGKGDSKVSAKKNALQYLINRLKNNEPIELYDDGDFFRDYIHIEDCTSAINLVVNSTDYNQIYNIGNGKKIHFREIIDLAYAKLESKSEVTSIPQKEFHKIVQVKSMYMDDTKIKNLGYVQKYQIEDIVDNLIA</sequence>
<gene>
    <name evidence="3" type="ORF">UFOVP49_137</name>
</gene>
<comment type="similarity">
    <text evidence="1">Belongs to the NAD(P)-dependent epimerase/dehydratase family.</text>
</comment>
<dbReference type="Pfam" id="PF01370">
    <property type="entry name" value="Epimerase"/>
    <property type="match status" value="1"/>
</dbReference>
<accession>A0A6J5KWE8</accession>
<dbReference type="InterPro" id="IPR001509">
    <property type="entry name" value="Epimerase_deHydtase"/>
</dbReference>
<dbReference type="InterPro" id="IPR036291">
    <property type="entry name" value="NAD(P)-bd_dom_sf"/>
</dbReference>
<organism evidence="3">
    <name type="scientific">uncultured Caudovirales phage</name>
    <dbReference type="NCBI Taxonomy" id="2100421"/>
    <lineage>
        <taxon>Viruses</taxon>
        <taxon>Duplodnaviria</taxon>
        <taxon>Heunggongvirae</taxon>
        <taxon>Uroviricota</taxon>
        <taxon>Caudoviricetes</taxon>
        <taxon>Peduoviridae</taxon>
        <taxon>Maltschvirus</taxon>
        <taxon>Maltschvirus maltsch</taxon>
    </lineage>
</organism>
<evidence type="ECO:0000259" key="2">
    <source>
        <dbReference type="Pfam" id="PF01370"/>
    </source>
</evidence>
<dbReference type="CDD" id="cd08946">
    <property type="entry name" value="SDR_e"/>
    <property type="match status" value="1"/>
</dbReference>
<dbReference type="EMBL" id="LR796178">
    <property type="protein sequence ID" value="CAB4124299.1"/>
    <property type="molecule type" value="Genomic_DNA"/>
</dbReference>
<name>A0A6J5KWE8_9CAUD</name>
<dbReference type="SUPFAM" id="SSF51735">
    <property type="entry name" value="NAD(P)-binding Rossmann-fold domains"/>
    <property type="match status" value="1"/>
</dbReference>
<evidence type="ECO:0000256" key="1">
    <source>
        <dbReference type="ARBA" id="ARBA00007637"/>
    </source>
</evidence>
<evidence type="ECO:0000313" key="3">
    <source>
        <dbReference type="EMBL" id="CAB4124299.1"/>
    </source>
</evidence>